<accession>A0A485LZZ7</accession>
<name>A0A485LZZ7_9ZZZZ</name>
<dbReference type="EMBL" id="CAADRM010000089">
    <property type="protein sequence ID" value="VFU14212.1"/>
    <property type="molecule type" value="Genomic_DNA"/>
</dbReference>
<proteinExistence type="predicted"/>
<dbReference type="InterPro" id="IPR005534">
    <property type="entry name" value="Curli_assmbl/transp-comp_CsgG"/>
</dbReference>
<reference evidence="1" key="1">
    <citation type="submission" date="2019-03" db="EMBL/GenBank/DDBJ databases">
        <authorList>
            <person name="Hao L."/>
        </authorList>
    </citation>
    <scope>NUCLEOTIDE SEQUENCE</scope>
</reference>
<organism evidence="1">
    <name type="scientific">anaerobic digester metagenome</name>
    <dbReference type="NCBI Taxonomy" id="1263854"/>
    <lineage>
        <taxon>unclassified sequences</taxon>
        <taxon>metagenomes</taxon>
        <taxon>ecological metagenomes</taxon>
    </lineage>
</organism>
<dbReference type="GO" id="GO:0030288">
    <property type="term" value="C:outer membrane-bounded periplasmic space"/>
    <property type="evidence" value="ECO:0007669"/>
    <property type="project" value="InterPro"/>
</dbReference>
<sequence>MKRLAWLILPAVFAALPLEAAEPASIAVPRFTLWSLEQPKKITEHEYETHTPGALTRYQRREVELPEELLKEIELPVLTDIFIRNLAGSGKFTVVERAKADVLLAEIERAEGGELGHSAVAKKGGALGVQYVALGTLTYAARDVELKPVAYTQRTHRIERGEIRVDLRILEVPTGRIVASVPGKGRLERRIDEDTLEPRPLPGSFIADLQEELAHDLMIKTVDALYPFKVVSVRGGTAFADRGQNFRIQKGEVYEVIRRGEPVIDPDTKEVIAFDEEVLDRVTVTDVFQKACRIETGNTASRIRPGDILRSAGAASP</sequence>
<evidence type="ECO:0000313" key="1">
    <source>
        <dbReference type="EMBL" id="VFU14212.1"/>
    </source>
</evidence>
<gene>
    <name evidence="1" type="ORF">SCFA_270007</name>
</gene>
<dbReference type="Gene3D" id="3.40.50.10610">
    <property type="entry name" value="ABC-type transport auxiliary lipoprotein component"/>
    <property type="match status" value="1"/>
</dbReference>
<dbReference type="Pfam" id="PF03783">
    <property type="entry name" value="CsgG"/>
    <property type="match status" value="1"/>
</dbReference>
<protein>
    <submittedName>
        <fullName evidence="1">Curli production assembly/transport component CsgG</fullName>
    </submittedName>
</protein>
<dbReference type="AlphaFoldDB" id="A0A485LZZ7"/>